<reference evidence="5" key="1">
    <citation type="submission" date="2020-10" db="EMBL/GenBank/DDBJ databases">
        <authorList>
            <person name="Gilroy R."/>
        </authorList>
    </citation>
    <scope>NUCLEOTIDE SEQUENCE</scope>
    <source>
        <strain evidence="5">ChiSjej4B22-9803</strain>
    </source>
</reference>
<gene>
    <name evidence="5" type="ORF">IAB04_01315</name>
</gene>
<dbReference type="Proteomes" id="UP000824111">
    <property type="component" value="Unassembled WGS sequence"/>
</dbReference>
<accession>A0A9D1LTV1</accession>
<keyword evidence="1 3" id="KW-0732">Signal</keyword>
<comment type="caution">
    <text evidence="5">The sequence shown here is derived from an EMBL/GenBank/DDBJ whole genome shotgun (WGS) entry which is preliminary data.</text>
</comment>
<evidence type="ECO:0000256" key="3">
    <source>
        <dbReference type="SAM" id="SignalP"/>
    </source>
</evidence>
<evidence type="ECO:0000313" key="6">
    <source>
        <dbReference type="Proteomes" id="UP000824111"/>
    </source>
</evidence>
<feature type="domain" description="SLH" evidence="4">
    <location>
        <begin position="1052"/>
        <end position="1111"/>
    </location>
</feature>
<name>A0A9D1LTV1_9FIRM</name>
<feature type="domain" description="SLH" evidence="4">
    <location>
        <begin position="988"/>
        <end position="1051"/>
    </location>
</feature>
<evidence type="ECO:0000256" key="1">
    <source>
        <dbReference type="ARBA" id="ARBA00022729"/>
    </source>
</evidence>
<dbReference type="AlphaFoldDB" id="A0A9D1LTV1"/>
<keyword evidence="2" id="KW-0677">Repeat</keyword>
<reference evidence="5" key="2">
    <citation type="journal article" date="2021" name="PeerJ">
        <title>Extensive microbial diversity within the chicken gut microbiome revealed by metagenomics and culture.</title>
        <authorList>
            <person name="Gilroy R."/>
            <person name="Ravi A."/>
            <person name="Getino M."/>
            <person name="Pursley I."/>
            <person name="Horton D.L."/>
            <person name="Alikhan N.F."/>
            <person name="Baker D."/>
            <person name="Gharbi K."/>
            <person name="Hall N."/>
            <person name="Watson M."/>
            <person name="Adriaenssens E.M."/>
            <person name="Foster-Nyarko E."/>
            <person name="Jarju S."/>
            <person name="Secka A."/>
            <person name="Antonio M."/>
            <person name="Oren A."/>
            <person name="Chaudhuri R.R."/>
            <person name="La Ragione R."/>
            <person name="Hildebrand F."/>
            <person name="Pallen M.J."/>
        </authorList>
    </citation>
    <scope>NUCLEOTIDE SEQUENCE</scope>
    <source>
        <strain evidence="5">ChiSjej4B22-9803</strain>
    </source>
</reference>
<dbReference type="PROSITE" id="PS51272">
    <property type="entry name" value="SLH"/>
    <property type="match status" value="3"/>
</dbReference>
<dbReference type="EMBL" id="DVND01000032">
    <property type="protein sequence ID" value="HIU47983.1"/>
    <property type="molecule type" value="Genomic_DNA"/>
</dbReference>
<proteinExistence type="predicted"/>
<dbReference type="InterPro" id="IPR001119">
    <property type="entry name" value="SLH_dom"/>
</dbReference>
<evidence type="ECO:0000256" key="2">
    <source>
        <dbReference type="ARBA" id="ARBA00022737"/>
    </source>
</evidence>
<sequence>MKIKRLAAGALALVMSFSGLCAFAEEFPENTWSFETETGLPEHFSYNNMELPLDYSHTGSDGTGRSLGFAAGIGFGRGDGTISESSNGMNIYSGEISPQTDGSVSVCYDFLIENDNLCAYLIAPRFGGAIAAAVTLREGAISFEGEEIATVAENEWHSIGVQYTLDSGNLSADVYFDGVMMRSGAVAGDIPQTGITGFSILVNPNTSDEEFRENTRFDGRNEIMRMDNLYIGPDDACFQGAFKAVSVAQGDDYDQLEIIFNRAIDAASINSNTVSVSGMKVAGCTAEGSKLYVTLDAPMTTGTTYTVRISDQIASMDGIAFSGTTEFQVTASFPKTVNMLWDFNDKKNLPDYFVYNNKEVPIGTGDAGASGEVGDNAYTFLIGVGQGMCDENYNIDRYTNGFRILHGALDSLINNVQLVYDIDFYVKNNDLIAWLFAPSYGTSDNSYYKPVELTEGVVSFQGQEIGRIEANEWHNLGVVCTLSSASGLVLDIYFDGVKKISGYTDDSATARSGIKYFSILAGAHTTQEEYAANPRFDSRNEYFVMDNLYIGNDPSQVMKNLVAVSSSPADGSQDADVNSQVRVQFNDALANTDTQGLMWLTDGDGNRVDFESITIADGGYGLAGTLAGPLNYRELYNINFSEELVSQWGKTIQAGDTLSFTTGGAYSAALAVNSLTRQDGKATAEVSVSGHDAGLVLIAGSYDASGAMTGVASQELGAAENTAVLEFDCPDGATVKVFAVDSLQSGRLIAEPYMEETEQAGYYQNNTAIELNEADCRDKIITVSGTTNTKNGYLLGKLAADGAENSENAAEYLSIDAIRCDENGAFSFAGRTDQASGSYSYIVTAPDNGTAVQGETEYTIETGNTIQSMALNGANCTISGQNISLTTSGNLSGMLVTFTISDKASLYLGDELLVSGQSRINCTRDVALRVVSEMGEENNYTLRVTAISSGGGGSSGGNSSSGTGSNNSGNGLIAYIPADEDEIAAPLEETRFEDVGAEHWAHAAIEALAEQGIVSGVSETSFEPERQVTREEFAVLLQKAFGYEIQGTRISFDDVAEDAWYADAVYALAENGIASGTGPHLFGVGGTITRQDMAAMLWRCAETAAVERVRDYTGFTDEDSIAEYAAEAVEEMYCRGLLNGMEDGSFRPQEGTTRAQAAYLINSILGT</sequence>
<evidence type="ECO:0000313" key="5">
    <source>
        <dbReference type="EMBL" id="HIU47983.1"/>
    </source>
</evidence>
<dbReference type="InterPro" id="IPR032812">
    <property type="entry name" value="SbsA_Ig"/>
</dbReference>
<dbReference type="PANTHER" id="PTHR43308">
    <property type="entry name" value="OUTER MEMBRANE PROTEIN ALPHA-RELATED"/>
    <property type="match status" value="1"/>
</dbReference>
<dbReference type="Gene3D" id="2.60.40.1220">
    <property type="match status" value="1"/>
</dbReference>
<feature type="chain" id="PRO_5039303357" evidence="3">
    <location>
        <begin position="25"/>
        <end position="1167"/>
    </location>
</feature>
<protein>
    <submittedName>
        <fullName evidence="5">S-layer homology domain-containing protein</fullName>
    </submittedName>
</protein>
<feature type="domain" description="SLH" evidence="4">
    <location>
        <begin position="1112"/>
        <end position="1167"/>
    </location>
</feature>
<dbReference type="Pfam" id="PF00395">
    <property type="entry name" value="SLH"/>
    <property type="match status" value="3"/>
</dbReference>
<dbReference type="InterPro" id="IPR014755">
    <property type="entry name" value="Cu-Rt/internalin_Ig-like"/>
</dbReference>
<evidence type="ECO:0000259" key="4">
    <source>
        <dbReference type="PROSITE" id="PS51272"/>
    </source>
</evidence>
<organism evidence="5 6">
    <name type="scientific">Candidatus Avimonoglobus intestinipullorum</name>
    <dbReference type="NCBI Taxonomy" id="2840699"/>
    <lineage>
        <taxon>Bacteria</taxon>
        <taxon>Bacillati</taxon>
        <taxon>Bacillota</taxon>
        <taxon>Clostridia</taxon>
        <taxon>Eubacteriales</taxon>
        <taxon>Candidatus Avimonoglobus</taxon>
    </lineage>
</organism>
<feature type="signal peptide" evidence="3">
    <location>
        <begin position="1"/>
        <end position="24"/>
    </location>
</feature>
<dbReference type="InterPro" id="IPR051465">
    <property type="entry name" value="Cell_Envelope_Struct_Comp"/>
</dbReference>
<dbReference type="Pfam" id="PF13205">
    <property type="entry name" value="Big_5"/>
    <property type="match status" value="2"/>
</dbReference>
<dbReference type="PANTHER" id="PTHR43308:SF5">
    <property type="entry name" value="S-LAYER PROTEIN _ PEPTIDOGLYCAN ENDO-BETA-N-ACETYLGLUCOSAMINIDASE"/>
    <property type="match status" value="1"/>
</dbReference>